<protein>
    <submittedName>
        <fullName evidence="9">Multiple sugar transport system permease protein</fullName>
    </submittedName>
</protein>
<evidence type="ECO:0000313" key="10">
    <source>
        <dbReference type="Proteomes" id="UP000199475"/>
    </source>
</evidence>
<keyword evidence="2 7" id="KW-0813">Transport</keyword>
<dbReference type="PANTHER" id="PTHR32243:SF18">
    <property type="entry name" value="INNER MEMBRANE ABC TRANSPORTER PERMEASE PROTEIN YCJP"/>
    <property type="match status" value="1"/>
</dbReference>
<proteinExistence type="inferred from homology"/>
<feature type="transmembrane region" description="Helical" evidence="7">
    <location>
        <begin position="12"/>
        <end position="30"/>
    </location>
</feature>
<dbReference type="Gene3D" id="1.10.3720.10">
    <property type="entry name" value="MetI-like"/>
    <property type="match status" value="1"/>
</dbReference>
<keyword evidence="6 7" id="KW-0472">Membrane</keyword>
<evidence type="ECO:0000256" key="2">
    <source>
        <dbReference type="ARBA" id="ARBA00022448"/>
    </source>
</evidence>
<keyword evidence="3" id="KW-1003">Cell membrane</keyword>
<feature type="transmembrane region" description="Helical" evidence="7">
    <location>
        <begin position="74"/>
        <end position="96"/>
    </location>
</feature>
<feature type="transmembrane region" description="Helical" evidence="7">
    <location>
        <begin position="140"/>
        <end position="163"/>
    </location>
</feature>
<evidence type="ECO:0000313" key="9">
    <source>
        <dbReference type="EMBL" id="SDL13578.1"/>
    </source>
</evidence>
<feature type="transmembrane region" description="Helical" evidence="7">
    <location>
        <begin position="242"/>
        <end position="263"/>
    </location>
</feature>
<evidence type="ECO:0000259" key="8">
    <source>
        <dbReference type="PROSITE" id="PS50928"/>
    </source>
</evidence>
<comment type="similarity">
    <text evidence="7">Belongs to the binding-protein-dependent transport system permease family.</text>
</comment>
<dbReference type="GO" id="GO:0055085">
    <property type="term" value="P:transmembrane transport"/>
    <property type="evidence" value="ECO:0007669"/>
    <property type="project" value="InterPro"/>
</dbReference>
<organism evidence="9 10">
    <name type="scientific">Tessaracoccus oleiagri</name>
    <dbReference type="NCBI Taxonomy" id="686624"/>
    <lineage>
        <taxon>Bacteria</taxon>
        <taxon>Bacillati</taxon>
        <taxon>Actinomycetota</taxon>
        <taxon>Actinomycetes</taxon>
        <taxon>Propionibacteriales</taxon>
        <taxon>Propionibacteriaceae</taxon>
        <taxon>Tessaracoccus</taxon>
    </lineage>
</organism>
<dbReference type="InterPro" id="IPR035906">
    <property type="entry name" value="MetI-like_sf"/>
</dbReference>
<keyword evidence="5 7" id="KW-1133">Transmembrane helix</keyword>
<evidence type="ECO:0000256" key="6">
    <source>
        <dbReference type="ARBA" id="ARBA00023136"/>
    </source>
</evidence>
<feature type="transmembrane region" description="Helical" evidence="7">
    <location>
        <begin position="108"/>
        <end position="128"/>
    </location>
</feature>
<evidence type="ECO:0000256" key="7">
    <source>
        <dbReference type="RuleBase" id="RU363032"/>
    </source>
</evidence>
<evidence type="ECO:0000256" key="3">
    <source>
        <dbReference type="ARBA" id="ARBA00022475"/>
    </source>
</evidence>
<gene>
    <name evidence="9" type="ORF">SAMN04488242_0377</name>
</gene>
<dbReference type="CDD" id="cd06261">
    <property type="entry name" value="TM_PBP2"/>
    <property type="match status" value="1"/>
</dbReference>
<feature type="transmembrane region" description="Helical" evidence="7">
    <location>
        <begin position="184"/>
        <end position="209"/>
    </location>
</feature>
<keyword evidence="9" id="KW-0762">Sugar transport</keyword>
<dbReference type="PANTHER" id="PTHR32243">
    <property type="entry name" value="MALTOSE TRANSPORT SYSTEM PERMEASE-RELATED"/>
    <property type="match status" value="1"/>
</dbReference>
<dbReference type="Proteomes" id="UP000199475">
    <property type="component" value="Unassembled WGS sequence"/>
</dbReference>
<reference evidence="9 10" key="1">
    <citation type="submission" date="2016-10" db="EMBL/GenBank/DDBJ databases">
        <authorList>
            <person name="de Groot N.N."/>
        </authorList>
    </citation>
    <scope>NUCLEOTIDE SEQUENCE [LARGE SCALE GENOMIC DNA]</scope>
    <source>
        <strain evidence="9 10">CGMCC 1.9159</strain>
    </source>
</reference>
<evidence type="ECO:0000256" key="1">
    <source>
        <dbReference type="ARBA" id="ARBA00004651"/>
    </source>
</evidence>
<dbReference type="AlphaFoldDB" id="A0A1G9HKS0"/>
<feature type="domain" description="ABC transmembrane type-1" evidence="8">
    <location>
        <begin position="70"/>
        <end position="263"/>
    </location>
</feature>
<name>A0A1G9HKS0_9ACTN</name>
<dbReference type="InterPro" id="IPR050901">
    <property type="entry name" value="BP-dep_ABC_trans_perm"/>
</dbReference>
<accession>A0A1G9HKS0</accession>
<dbReference type="RefSeq" id="WP_218118284.1">
    <property type="nucleotide sequence ID" value="NZ_FNGP01000001.1"/>
</dbReference>
<sequence length="278" mass="29232">MRGEDGRRASVPVEAALLAAIAIIVIPIAWGTMLAFQPNRAIVNPDWDFSMWLGNFESLFAPGEPFLNQLLNSVLITVGTVVLCLVIGSAAGYALSKLNPPRWITLPALVLAAFIPMVPPMTLVPGMYLQMGALGLLNTIGGLVLLNTVLNLPFAALLMKSYFDGVPDELREAALVDGASEVRAFFRVVLPIVRPGMAAVAIFTAIMAWNEFLIGLTMTAGGRTAPLTVGIASLVQPYEVTWGQMAAAGAVAAVPIIVLAIIANRQIVAGLTTGAVKG</sequence>
<dbReference type="InterPro" id="IPR000515">
    <property type="entry name" value="MetI-like"/>
</dbReference>
<dbReference type="PROSITE" id="PS50928">
    <property type="entry name" value="ABC_TM1"/>
    <property type="match status" value="1"/>
</dbReference>
<dbReference type="Pfam" id="PF00528">
    <property type="entry name" value="BPD_transp_1"/>
    <property type="match status" value="1"/>
</dbReference>
<dbReference type="STRING" id="686624.SAMN04488242_0377"/>
<dbReference type="GO" id="GO:0005886">
    <property type="term" value="C:plasma membrane"/>
    <property type="evidence" value="ECO:0007669"/>
    <property type="project" value="UniProtKB-SubCell"/>
</dbReference>
<dbReference type="EMBL" id="FNGP01000001">
    <property type="protein sequence ID" value="SDL13578.1"/>
    <property type="molecule type" value="Genomic_DNA"/>
</dbReference>
<keyword evidence="4 7" id="KW-0812">Transmembrane</keyword>
<comment type="subcellular location">
    <subcellularLocation>
        <location evidence="1 7">Cell membrane</location>
        <topology evidence="1 7">Multi-pass membrane protein</topology>
    </subcellularLocation>
</comment>
<keyword evidence="10" id="KW-1185">Reference proteome</keyword>
<dbReference type="SUPFAM" id="SSF161098">
    <property type="entry name" value="MetI-like"/>
    <property type="match status" value="1"/>
</dbReference>
<evidence type="ECO:0000256" key="4">
    <source>
        <dbReference type="ARBA" id="ARBA00022692"/>
    </source>
</evidence>
<evidence type="ECO:0000256" key="5">
    <source>
        <dbReference type="ARBA" id="ARBA00022989"/>
    </source>
</evidence>